<feature type="transmembrane region" description="Helical" evidence="1">
    <location>
        <begin position="131"/>
        <end position="153"/>
    </location>
</feature>
<evidence type="ECO:0000256" key="1">
    <source>
        <dbReference type="SAM" id="Phobius"/>
    </source>
</evidence>
<sequence>MDTTRSLTLAGACTTFVAVPNLGALFGKGEQTDRYGTAITPPDYAFAVWAPIFAACAVSTVGQCLPGGRRDPTSRRTGWPLAGAYAVNTVWSLAAQTGRFPLTPYLLPLATALTATAHVQLQRTPPASGLVAATPASTGLLLGWTTLASAVNIVAARPDRASPGVVTAATAGLLATSAAVAVAAALSRRGGRALALSSGWALGTLACTPARPRRVRLAAALGTTMIGFARRLATR</sequence>
<feature type="transmembrane region" description="Helical" evidence="1">
    <location>
        <begin position="46"/>
        <end position="65"/>
    </location>
</feature>
<dbReference type="AlphaFoldDB" id="A0A7W5ARN7"/>
<feature type="transmembrane region" description="Helical" evidence="1">
    <location>
        <begin position="165"/>
        <end position="186"/>
    </location>
</feature>
<dbReference type="EMBL" id="JACHXF010000032">
    <property type="protein sequence ID" value="MBB3101040.1"/>
    <property type="molecule type" value="Genomic_DNA"/>
</dbReference>
<evidence type="ECO:0000313" key="2">
    <source>
        <dbReference type="EMBL" id="MBB3101040.1"/>
    </source>
</evidence>
<keyword evidence="1" id="KW-0472">Membrane</keyword>
<keyword evidence="1" id="KW-1133">Transmembrane helix</keyword>
<accession>A0A7W5ARN7</accession>
<feature type="transmembrane region" description="Helical" evidence="1">
    <location>
        <begin position="7"/>
        <end position="26"/>
    </location>
</feature>
<dbReference type="Proteomes" id="UP000590749">
    <property type="component" value="Unassembled WGS sequence"/>
</dbReference>
<organism evidence="2 3">
    <name type="scientific">Actinoplanes campanulatus</name>
    <dbReference type="NCBI Taxonomy" id="113559"/>
    <lineage>
        <taxon>Bacteria</taxon>
        <taxon>Bacillati</taxon>
        <taxon>Actinomycetota</taxon>
        <taxon>Actinomycetes</taxon>
        <taxon>Micromonosporales</taxon>
        <taxon>Micromonosporaceae</taxon>
        <taxon>Actinoplanes</taxon>
    </lineage>
</organism>
<comment type="caution">
    <text evidence="2">The sequence shown here is derived from an EMBL/GenBank/DDBJ whole genome shotgun (WGS) entry which is preliminary data.</text>
</comment>
<protein>
    <recommendedName>
        <fullName evidence="4">TspO and MBR related proteins</fullName>
    </recommendedName>
</protein>
<keyword evidence="3" id="KW-1185">Reference proteome</keyword>
<gene>
    <name evidence="2" type="ORF">FHR83_008768</name>
</gene>
<evidence type="ECO:0008006" key="4">
    <source>
        <dbReference type="Google" id="ProtNLM"/>
    </source>
</evidence>
<keyword evidence="1" id="KW-0812">Transmembrane</keyword>
<dbReference type="RefSeq" id="WP_183227239.1">
    <property type="nucleotide sequence ID" value="NZ_BMPW01000037.1"/>
</dbReference>
<name>A0A7W5ARN7_9ACTN</name>
<evidence type="ECO:0000313" key="3">
    <source>
        <dbReference type="Proteomes" id="UP000590749"/>
    </source>
</evidence>
<proteinExistence type="predicted"/>
<reference evidence="2 3" key="1">
    <citation type="submission" date="2020-08" db="EMBL/GenBank/DDBJ databases">
        <title>Genomic Encyclopedia of Type Strains, Phase III (KMG-III): the genomes of soil and plant-associated and newly described type strains.</title>
        <authorList>
            <person name="Whitman W."/>
        </authorList>
    </citation>
    <scope>NUCLEOTIDE SEQUENCE [LARGE SCALE GENOMIC DNA]</scope>
    <source>
        <strain evidence="2 3">CECT 3287</strain>
    </source>
</reference>